<dbReference type="EMBL" id="JBANAX010000412">
    <property type="protein sequence ID" value="KAL1209624.1"/>
    <property type="molecule type" value="Genomic_DNA"/>
</dbReference>
<proteinExistence type="predicted"/>
<organism evidence="2 3">
    <name type="scientific">Cardamine amara subsp. amara</name>
    <dbReference type="NCBI Taxonomy" id="228776"/>
    <lineage>
        <taxon>Eukaryota</taxon>
        <taxon>Viridiplantae</taxon>
        <taxon>Streptophyta</taxon>
        <taxon>Embryophyta</taxon>
        <taxon>Tracheophyta</taxon>
        <taxon>Spermatophyta</taxon>
        <taxon>Magnoliopsida</taxon>
        <taxon>eudicotyledons</taxon>
        <taxon>Gunneridae</taxon>
        <taxon>Pentapetalae</taxon>
        <taxon>rosids</taxon>
        <taxon>malvids</taxon>
        <taxon>Brassicales</taxon>
        <taxon>Brassicaceae</taxon>
        <taxon>Cardamineae</taxon>
        <taxon>Cardamine</taxon>
    </lineage>
</organism>
<gene>
    <name evidence="2" type="ORF">V5N11_035901</name>
</gene>
<protein>
    <submittedName>
        <fullName evidence="2">Vacuolar sorting protein 18</fullName>
    </submittedName>
</protein>
<evidence type="ECO:0000256" key="1">
    <source>
        <dbReference type="SAM" id="Phobius"/>
    </source>
</evidence>
<feature type="transmembrane region" description="Helical" evidence="1">
    <location>
        <begin position="48"/>
        <end position="69"/>
    </location>
</feature>
<keyword evidence="3" id="KW-1185">Reference proteome</keyword>
<comment type="caution">
    <text evidence="2">The sequence shown here is derived from an EMBL/GenBank/DDBJ whole genome shotgun (WGS) entry which is preliminary data.</text>
</comment>
<keyword evidence="1" id="KW-0472">Membrane</keyword>
<reference evidence="2 3" key="1">
    <citation type="submission" date="2024-04" db="EMBL/GenBank/DDBJ databases">
        <title>Genome assembly C_amara_ONT_v2.</title>
        <authorList>
            <person name="Yant L."/>
            <person name="Moore C."/>
            <person name="Slenker M."/>
        </authorList>
    </citation>
    <scope>NUCLEOTIDE SEQUENCE [LARGE SCALE GENOMIC DNA]</scope>
    <source>
        <tissue evidence="2">Leaf</tissue>
    </source>
</reference>
<name>A0ABD1AZ26_CARAN</name>
<keyword evidence="1" id="KW-1133">Transmembrane helix</keyword>
<sequence>MNDVTCGADNIRNDISALTQRYAVINHDDKCGVCKRKILMMAGDFRMAPFYICLSLWALFPCTVPYHTLHKLCTPRASKSR</sequence>
<dbReference type="Proteomes" id="UP001558713">
    <property type="component" value="Unassembled WGS sequence"/>
</dbReference>
<evidence type="ECO:0000313" key="2">
    <source>
        <dbReference type="EMBL" id="KAL1209624.1"/>
    </source>
</evidence>
<dbReference type="AlphaFoldDB" id="A0ABD1AZ26"/>
<evidence type="ECO:0000313" key="3">
    <source>
        <dbReference type="Proteomes" id="UP001558713"/>
    </source>
</evidence>
<accession>A0ABD1AZ26</accession>
<keyword evidence="1" id="KW-0812">Transmembrane</keyword>